<protein>
    <recommendedName>
        <fullName evidence="4">DUF3078 domain-containing protein</fullName>
    </recommendedName>
</protein>
<dbReference type="STRING" id="551996.SAMN05192573_12031"/>
<evidence type="ECO:0000256" key="1">
    <source>
        <dbReference type="SAM" id="SignalP"/>
    </source>
</evidence>
<name>A0A1G8K907_9SPHI</name>
<keyword evidence="3" id="KW-1185">Reference proteome</keyword>
<proteinExistence type="predicted"/>
<keyword evidence="1" id="KW-0732">Signal</keyword>
<evidence type="ECO:0000313" key="2">
    <source>
        <dbReference type="EMBL" id="SDI39847.1"/>
    </source>
</evidence>
<feature type="chain" id="PRO_5011626676" description="DUF3078 domain-containing protein" evidence="1">
    <location>
        <begin position="24"/>
        <end position="340"/>
    </location>
</feature>
<gene>
    <name evidence="2" type="ORF">SAMN05192573_12031</name>
</gene>
<sequence length="340" mass="38455">MLKTKPGLLILALSVTCVLSAKAQTDTLKKDSVKIDTAVLNKYRINSRKNAIPTRVRPIQIQREMVPVTMLDYKVNYWKKVITFGLNFSQSAFSSNYAAGGVSAVALGSNFIYHTEYNKAPFSYVSELNLTYGVSKNKGQGKRKTQDRIYFDNKVASQLSKSWYFFGSLTFESQFDKGFNYVDMGNGKFDQQYISNFMSPGYLTESVGFEYKPKSWFDLRLGTGTARQTFVLDQAIHKYQKDNYGVDTLKTVKNDLAFQVVALLDKDIAKNIHLNTRYALFIPYAQSPKFITHRVDLTLTAKVNRLISATVNGTLLYDKHTSDSAQGYEGIGLGMLYRFP</sequence>
<accession>A0A1G8K907</accession>
<feature type="signal peptide" evidence="1">
    <location>
        <begin position="1"/>
        <end position="23"/>
    </location>
</feature>
<dbReference type="InterPro" id="IPR021428">
    <property type="entry name" value="DUF3078"/>
</dbReference>
<dbReference type="Pfam" id="PF11276">
    <property type="entry name" value="DUF3078"/>
    <property type="match status" value="1"/>
</dbReference>
<evidence type="ECO:0000313" key="3">
    <source>
        <dbReference type="Proteomes" id="UP000199705"/>
    </source>
</evidence>
<evidence type="ECO:0008006" key="4">
    <source>
        <dbReference type="Google" id="ProtNLM"/>
    </source>
</evidence>
<dbReference type="RefSeq" id="WP_091174944.1">
    <property type="nucleotide sequence ID" value="NZ_CP071878.2"/>
</dbReference>
<dbReference type="EMBL" id="FNCG01000020">
    <property type="protein sequence ID" value="SDI39847.1"/>
    <property type="molecule type" value="Genomic_DNA"/>
</dbReference>
<dbReference type="Proteomes" id="UP000199705">
    <property type="component" value="Unassembled WGS sequence"/>
</dbReference>
<reference evidence="3" key="1">
    <citation type="submission" date="2016-10" db="EMBL/GenBank/DDBJ databases">
        <authorList>
            <person name="Varghese N."/>
            <person name="Submissions S."/>
        </authorList>
    </citation>
    <scope>NUCLEOTIDE SEQUENCE [LARGE SCALE GENOMIC DNA]</scope>
    <source>
        <strain evidence="3">Gh-67</strain>
    </source>
</reference>
<organism evidence="2 3">
    <name type="scientific">Mucilaginibacter gossypii</name>
    <dbReference type="NCBI Taxonomy" id="551996"/>
    <lineage>
        <taxon>Bacteria</taxon>
        <taxon>Pseudomonadati</taxon>
        <taxon>Bacteroidota</taxon>
        <taxon>Sphingobacteriia</taxon>
        <taxon>Sphingobacteriales</taxon>
        <taxon>Sphingobacteriaceae</taxon>
        <taxon>Mucilaginibacter</taxon>
    </lineage>
</organism>
<dbReference type="AlphaFoldDB" id="A0A1G8K907"/>